<dbReference type="InterPro" id="IPR009091">
    <property type="entry name" value="RCC1/BLIP-II"/>
</dbReference>
<feature type="repeat" description="RCC1" evidence="2">
    <location>
        <begin position="221"/>
        <end position="270"/>
    </location>
</feature>
<feature type="repeat" description="RCC1" evidence="2">
    <location>
        <begin position="56"/>
        <end position="106"/>
    </location>
</feature>
<dbReference type="PANTHER" id="PTHR22870">
    <property type="entry name" value="REGULATOR OF CHROMOSOME CONDENSATION"/>
    <property type="match status" value="1"/>
</dbReference>
<dbReference type="PROSITE" id="PS50012">
    <property type="entry name" value="RCC1_3"/>
    <property type="match status" value="7"/>
</dbReference>
<feature type="repeat" description="RCC1" evidence="2">
    <location>
        <begin position="107"/>
        <end position="160"/>
    </location>
</feature>
<reference evidence="4 5" key="1">
    <citation type="journal article" date="2024" name="Nat. Commun.">
        <title>Phylogenomics reveals the evolutionary origins of lichenization in chlorophyte algae.</title>
        <authorList>
            <person name="Puginier C."/>
            <person name="Libourel C."/>
            <person name="Otte J."/>
            <person name="Skaloud P."/>
            <person name="Haon M."/>
            <person name="Grisel S."/>
            <person name="Petersen M."/>
            <person name="Berrin J.G."/>
            <person name="Delaux P.M."/>
            <person name="Dal Grande F."/>
            <person name="Keller J."/>
        </authorList>
    </citation>
    <scope>NUCLEOTIDE SEQUENCE [LARGE SCALE GENOMIC DNA]</scope>
    <source>
        <strain evidence="4 5">SAG 2145</strain>
    </source>
</reference>
<feature type="repeat" description="RCC1" evidence="2">
    <location>
        <begin position="161"/>
        <end position="220"/>
    </location>
</feature>
<dbReference type="Gene3D" id="2.130.10.30">
    <property type="entry name" value="Regulator of chromosome condensation 1/beta-lactamase-inhibitor protein II"/>
    <property type="match status" value="2"/>
</dbReference>
<keyword evidence="1" id="KW-0677">Repeat</keyword>
<dbReference type="SUPFAM" id="SSF50985">
    <property type="entry name" value="RCC1/BLIP-II"/>
    <property type="match status" value="1"/>
</dbReference>
<evidence type="ECO:0000313" key="4">
    <source>
        <dbReference type="EMBL" id="KAK9840361.1"/>
    </source>
</evidence>
<proteinExistence type="predicted"/>
<dbReference type="InterPro" id="IPR051210">
    <property type="entry name" value="Ub_ligase/GEF_domain"/>
</dbReference>
<dbReference type="InterPro" id="IPR000408">
    <property type="entry name" value="Reg_chr_condens"/>
</dbReference>
<evidence type="ECO:0000313" key="5">
    <source>
        <dbReference type="Proteomes" id="UP001438707"/>
    </source>
</evidence>
<dbReference type="Proteomes" id="UP001438707">
    <property type="component" value="Unassembled WGS sequence"/>
</dbReference>
<feature type="repeat" description="RCC1" evidence="2">
    <location>
        <begin position="322"/>
        <end position="402"/>
    </location>
</feature>
<feature type="repeat" description="RCC1" evidence="2">
    <location>
        <begin position="3"/>
        <end position="55"/>
    </location>
</feature>
<dbReference type="Pfam" id="PF25390">
    <property type="entry name" value="WD40_RLD"/>
    <property type="match status" value="1"/>
</dbReference>
<evidence type="ECO:0000256" key="1">
    <source>
        <dbReference type="ARBA" id="ARBA00022737"/>
    </source>
</evidence>
<accession>A0AAW1S2Y0</accession>
<dbReference type="InterPro" id="IPR058923">
    <property type="entry name" value="RCC1-like_dom"/>
</dbReference>
<name>A0AAW1S2Y0_9CHLO</name>
<dbReference type="PRINTS" id="PR00633">
    <property type="entry name" value="RCCNDNSATION"/>
</dbReference>
<organism evidence="4 5">
    <name type="scientific">Apatococcus lobatus</name>
    <dbReference type="NCBI Taxonomy" id="904363"/>
    <lineage>
        <taxon>Eukaryota</taxon>
        <taxon>Viridiplantae</taxon>
        <taxon>Chlorophyta</taxon>
        <taxon>core chlorophytes</taxon>
        <taxon>Trebouxiophyceae</taxon>
        <taxon>Chlorellales</taxon>
        <taxon>Chlorellaceae</taxon>
        <taxon>Apatococcus</taxon>
    </lineage>
</organism>
<dbReference type="PROSITE" id="PS00626">
    <property type="entry name" value="RCC1_2"/>
    <property type="match status" value="2"/>
</dbReference>
<keyword evidence="5" id="KW-1185">Reference proteome</keyword>
<feature type="domain" description="RCC1-like" evidence="3">
    <location>
        <begin position="5"/>
        <end position="398"/>
    </location>
</feature>
<comment type="caution">
    <text evidence="4">The sequence shown here is derived from an EMBL/GenBank/DDBJ whole genome shotgun (WGS) entry which is preliminary data.</text>
</comment>
<dbReference type="EMBL" id="JALJOS010000004">
    <property type="protein sequence ID" value="KAK9840361.1"/>
    <property type="molecule type" value="Genomic_DNA"/>
</dbReference>
<feature type="repeat" description="RCC1" evidence="2">
    <location>
        <begin position="271"/>
        <end position="321"/>
    </location>
</feature>
<gene>
    <name evidence="4" type="ORF">WJX74_008293</name>
</gene>
<dbReference type="PANTHER" id="PTHR22870:SF395">
    <property type="entry name" value="UVB-RESISTANCE PROTEIN UVR8-RELATED"/>
    <property type="match status" value="1"/>
</dbReference>
<evidence type="ECO:0000259" key="3">
    <source>
        <dbReference type="Pfam" id="PF25390"/>
    </source>
</evidence>
<dbReference type="AlphaFoldDB" id="A0AAW1S2Y0"/>
<evidence type="ECO:0000256" key="2">
    <source>
        <dbReference type="PROSITE-ProRule" id="PRU00235"/>
    </source>
</evidence>
<protein>
    <recommendedName>
        <fullName evidence="3">RCC1-like domain-containing protein</fullName>
    </recommendedName>
</protein>
<sequence>MRRVLACWGNGDFGRLGHGQACLSEEVPKLCAKLNGLNAEQVACGGAHTAVVAGDGRLFTFGLNSHGQLGHSQDSEFISEPSAVELPEPVQAVAAGHHHTLCLGHNGQVWVFGNNAQWQLGLGRKASTHTSQPKPLQALSGVKIKSVAAGAEHSLAVSEDGELFSWGCGGQGRLGHGAATGMGWLQQQNEAQPRVINSLEGTPIASAAAGHMHSGCVDQSGQGYSWGCGRFWQLGTGSDRDVYNPAPVEGLHALNGLSCGGLHGLAQEQTGQLLAWGANQNGVLGLGSELIQSQRSPMPLQKIFASQVASGWKHCAAVTGTGKLIAWGWGGSMGHPSLDNLQSSGGQLGLGGDTDRWEPAFVEWIEDSTADMLTQVTADGHEQWRALQVACGFNHTAAIFEVSEYAEKPIA</sequence>